<dbReference type="Gene3D" id="2.60.40.10">
    <property type="entry name" value="Immunoglobulins"/>
    <property type="match status" value="1"/>
</dbReference>
<feature type="non-terminal residue" evidence="2">
    <location>
        <position position="1"/>
    </location>
</feature>
<dbReference type="GO" id="GO:0003341">
    <property type="term" value="P:cilium movement"/>
    <property type="evidence" value="ECO:0007669"/>
    <property type="project" value="TreeGrafter"/>
</dbReference>
<evidence type="ECO:0000313" key="3">
    <source>
        <dbReference type="Proteomes" id="UP000578259"/>
    </source>
</evidence>
<name>A0A7K7DBZ6_PHEME</name>
<feature type="region of interest" description="Disordered" evidence="1">
    <location>
        <begin position="64"/>
        <end position="87"/>
    </location>
</feature>
<protein>
    <submittedName>
        <fullName evidence="2">HYDIN protein</fullName>
    </submittedName>
</protein>
<dbReference type="PANTHER" id="PTHR23053">
    <property type="entry name" value="DLEC1 DELETED IN LUNG AND ESOPHAGEAL CANCER 1"/>
    <property type="match status" value="1"/>
</dbReference>
<accession>A0A7K7DBZ6</accession>
<dbReference type="Proteomes" id="UP000578259">
    <property type="component" value="Unassembled WGS sequence"/>
</dbReference>
<proteinExistence type="predicted"/>
<dbReference type="GO" id="GO:1904158">
    <property type="term" value="P:axonemal central apparatus assembly"/>
    <property type="evidence" value="ECO:0007669"/>
    <property type="project" value="TreeGrafter"/>
</dbReference>
<feature type="non-terminal residue" evidence="2">
    <location>
        <position position="135"/>
    </location>
</feature>
<dbReference type="InterPro" id="IPR013783">
    <property type="entry name" value="Ig-like_fold"/>
</dbReference>
<dbReference type="AlphaFoldDB" id="A0A7K7DBZ6"/>
<feature type="compositionally biased region" description="Low complexity" evidence="1">
    <location>
        <begin position="72"/>
        <end position="87"/>
    </location>
</feature>
<comment type="caution">
    <text evidence="2">The sequence shown here is derived from an EMBL/GenBank/DDBJ whole genome shotgun (WGS) entry which is preliminary data.</text>
</comment>
<reference evidence="2 3" key="1">
    <citation type="submission" date="2019-09" db="EMBL/GenBank/DDBJ databases">
        <title>Bird 10,000 Genomes (B10K) Project - Family phase.</title>
        <authorList>
            <person name="Zhang G."/>
        </authorList>
    </citation>
    <scope>NUCLEOTIDE SEQUENCE [LARGE SCALE GENOMIC DNA]</scope>
    <source>
        <strain evidence="2">OUT-0018</strain>
        <tissue evidence="2">Muscle</tissue>
    </source>
</reference>
<organism evidence="2 3">
    <name type="scientific">Pheucticus melanocephalus</name>
    <name type="common">Black-headed grosbeak</name>
    <name type="synonym">Guiraca melanocephala</name>
    <dbReference type="NCBI Taxonomy" id="371919"/>
    <lineage>
        <taxon>Eukaryota</taxon>
        <taxon>Metazoa</taxon>
        <taxon>Chordata</taxon>
        <taxon>Craniata</taxon>
        <taxon>Vertebrata</taxon>
        <taxon>Euteleostomi</taxon>
        <taxon>Archelosauria</taxon>
        <taxon>Archosauria</taxon>
        <taxon>Dinosauria</taxon>
        <taxon>Saurischia</taxon>
        <taxon>Theropoda</taxon>
        <taxon>Coelurosauria</taxon>
        <taxon>Aves</taxon>
        <taxon>Neognathae</taxon>
        <taxon>Neoaves</taxon>
        <taxon>Telluraves</taxon>
        <taxon>Australaves</taxon>
        <taxon>Passeriformes</taxon>
        <taxon>Cardinalidae</taxon>
        <taxon>Pheucticus</taxon>
    </lineage>
</organism>
<dbReference type="EMBL" id="VZSJ01003191">
    <property type="protein sequence ID" value="NWY30596.1"/>
    <property type="molecule type" value="Genomic_DNA"/>
</dbReference>
<evidence type="ECO:0000256" key="1">
    <source>
        <dbReference type="SAM" id="MobiDB-lite"/>
    </source>
</evidence>
<evidence type="ECO:0000313" key="2">
    <source>
        <dbReference type="EMBL" id="NWY30596.1"/>
    </source>
</evidence>
<keyword evidence="3" id="KW-1185">Reference proteome</keyword>
<dbReference type="GO" id="GO:0005930">
    <property type="term" value="C:axoneme"/>
    <property type="evidence" value="ECO:0007669"/>
    <property type="project" value="TreeGrafter"/>
</dbReference>
<dbReference type="PANTHER" id="PTHR23053:SF0">
    <property type="entry name" value="HYDROCEPHALUS-INDUCING PROTEIN HOMOLOG"/>
    <property type="match status" value="1"/>
</dbReference>
<dbReference type="InterPro" id="IPR033305">
    <property type="entry name" value="Hydin-like"/>
</dbReference>
<sequence length="135" mass="14326">VRVSAEAEYSKYSIVPASPTDFGVMIMGTRKTRSVVVKNIGMANFKFCIRQGPKLACALEGKSSKEGESAPSATEHSTGSKSSSSTQSHLNLGVFTVSPCCGSIRPCGLQVIKVECVAGQEGTCEEQLYIDIMGR</sequence>
<gene>
    <name evidence="2" type="primary">Hydin_2</name>
    <name evidence="2" type="ORF">PHEMEL_R14552</name>
</gene>